<keyword evidence="7" id="KW-0963">Cytoplasm</keyword>
<dbReference type="PANTHER" id="PTHR10805:SF0">
    <property type="entry name" value="COATOMER SUBUNIT EPSILON"/>
    <property type="match status" value="1"/>
</dbReference>
<dbReference type="InterPro" id="IPR011990">
    <property type="entry name" value="TPR-like_helical_dom_sf"/>
</dbReference>
<dbReference type="GO" id="GO:0000139">
    <property type="term" value="C:Golgi membrane"/>
    <property type="evidence" value="ECO:0007669"/>
    <property type="project" value="UniProtKB-SubCell"/>
</dbReference>
<evidence type="ECO:0000256" key="13">
    <source>
        <dbReference type="ARBA" id="ARBA00031602"/>
    </source>
</evidence>
<reference evidence="14 15" key="1">
    <citation type="submission" date="2019-07" db="EMBL/GenBank/DDBJ databases">
        <title>Annotation for the trematode Paragonimus westermani.</title>
        <authorList>
            <person name="Choi Y.-J."/>
        </authorList>
    </citation>
    <scope>NUCLEOTIDE SEQUENCE [LARGE SCALE GENOMIC DNA]</scope>
    <source>
        <strain evidence="14">180907_Pwestermani</strain>
    </source>
</reference>
<gene>
    <name evidence="14" type="ORF">P879_09020</name>
</gene>
<dbReference type="GO" id="GO:0015031">
    <property type="term" value="P:protein transport"/>
    <property type="evidence" value="ECO:0007669"/>
    <property type="project" value="UniProtKB-KW"/>
</dbReference>
<dbReference type="EMBL" id="JTDF01003447">
    <property type="protein sequence ID" value="KAF8567799.1"/>
    <property type="molecule type" value="Genomic_DNA"/>
</dbReference>
<evidence type="ECO:0000256" key="3">
    <source>
        <dbReference type="ARBA" id="ARBA00008827"/>
    </source>
</evidence>
<sequence length="121" mass="13658">MVDSPALLDAYYAFLLGNYNLASKLLHKIKPEDDQLRLKVDVLNYRVYIAQKKYGVVLDEVAENTDVMEFKLLRLLALFFSSPHERSAVIKEVEQLIGGSLNPEDETALILAATIYLNAEV</sequence>
<evidence type="ECO:0000256" key="4">
    <source>
        <dbReference type="ARBA" id="ARBA00011775"/>
    </source>
</evidence>
<keyword evidence="12" id="KW-0968">Cytoplasmic vesicle</keyword>
<evidence type="ECO:0000256" key="2">
    <source>
        <dbReference type="ARBA" id="ARBA00004347"/>
    </source>
</evidence>
<organism evidence="14 15">
    <name type="scientific">Paragonimus westermani</name>
    <dbReference type="NCBI Taxonomy" id="34504"/>
    <lineage>
        <taxon>Eukaryota</taxon>
        <taxon>Metazoa</taxon>
        <taxon>Spiralia</taxon>
        <taxon>Lophotrochozoa</taxon>
        <taxon>Platyhelminthes</taxon>
        <taxon>Trematoda</taxon>
        <taxon>Digenea</taxon>
        <taxon>Plagiorchiida</taxon>
        <taxon>Troglotremata</taxon>
        <taxon>Troglotrematidae</taxon>
        <taxon>Paragonimus</taxon>
    </lineage>
</organism>
<comment type="subcellular location">
    <subcellularLocation>
        <location evidence="2">Cytoplasmic vesicle</location>
        <location evidence="2">COPI-coated vesicle membrane</location>
        <topology evidence="2">Peripheral membrane protein</topology>
        <orientation evidence="2">Cytoplasmic side</orientation>
    </subcellularLocation>
    <subcellularLocation>
        <location evidence="1">Golgi apparatus membrane</location>
        <topology evidence="1">Peripheral membrane protein</topology>
        <orientation evidence="1">Cytoplasmic side</orientation>
    </subcellularLocation>
</comment>
<evidence type="ECO:0000313" key="15">
    <source>
        <dbReference type="Proteomes" id="UP000699462"/>
    </source>
</evidence>
<dbReference type="GO" id="GO:0006891">
    <property type="term" value="P:intra-Golgi vesicle-mediated transport"/>
    <property type="evidence" value="ECO:0007669"/>
    <property type="project" value="TreeGrafter"/>
</dbReference>
<comment type="subunit">
    <text evidence="4">Oligomeric complex that consists of at least the alpha, beta, beta', gamma, delta, epsilon and zeta subunits.</text>
</comment>
<dbReference type="InterPro" id="IPR006822">
    <property type="entry name" value="Coatomer_esu"/>
</dbReference>
<evidence type="ECO:0000256" key="8">
    <source>
        <dbReference type="ARBA" id="ARBA00022892"/>
    </source>
</evidence>
<evidence type="ECO:0000256" key="1">
    <source>
        <dbReference type="ARBA" id="ARBA00004255"/>
    </source>
</evidence>
<keyword evidence="11" id="KW-0472">Membrane</keyword>
<dbReference type="GO" id="GO:0006890">
    <property type="term" value="P:retrograde vesicle-mediated transport, Golgi to endoplasmic reticulum"/>
    <property type="evidence" value="ECO:0007669"/>
    <property type="project" value="InterPro"/>
</dbReference>
<comment type="caution">
    <text evidence="14">The sequence shown here is derived from an EMBL/GenBank/DDBJ whole genome shotgun (WGS) entry which is preliminary data.</text>
</comment>
<evidence type="ECO:0000313" key="14">
    <source>
        <dbReference type="EMBL" id="KAF8567799.1"/>
    </source>
</evidence>
<keyword evidence="8" id="KW-0931">ER-Golgi transport</keyword>
<name>A0A8T0DIT8_9TREM</name>
<keyword evidence="10" id="KW-0333">Golgi apparatus</keyword>
<evidence type="ECO:0000256" key="6">
    <source>
        <dbReference type="ARBA" id="ARBA00022448"/>
    </source>
</evidence>
<dbReference type="OrthoDB" id="310217at2759"/>
<evidence type="ECO:0000256" key="7">
    <source>
        <dbReference type="ARBA" id="ARBA00022490"/>
    </source>
</evidence>
<keyword evidence="9" id="KW-0653">Protein transport</keyword>
<evidence type="ECO:0000256" key="9">
    <source>
        <dbReference type="ARBA" id="ARBA00022927"/>
    </source>
</evidence>
<dbReference type="GO" id="GO:0005198">
    <property type="term" value="F:structural molecule activity"/>
    <property type="evidence" value="ECO:0007669"/>
    <property type="project" value="InterPro"/>
</dbReference>
<dbReference type="GO" id="GO:0006888">
    <property type="term" value="P:endoplasmic reticulum to Golgi vesicle-mediated transport"/>
    <property type="evidence" value="ECO:0007669"/>
    <property type="project" value="TreeGrafter"/>
</dbReference>
<dbReference type="AlphaFoldDB" id="A0A8T0DIT8"/>
<evidence type="ECO:0000256" key="12">
    <source>
        <dbReference type="ARBA" id="ARBA00023329"/>
    </source>
</evidence>
<dbReference type="GO" id="GO:0030126">
    <property type="term" value="C:COPI vesicle coat"/>
    <property type="evidence" value="ECO:0007669"/>
    <property type="project" value="TreeGrafter"/>
</dbReference>
<dbReference type="Gene3D" id="1.25.40.10">
    <property type="entry name" value="Tetratricopeptide repeat domain"/>
    <property type="match status" value="1"/>
</dbReference>
<evidence type="ECO:0000256" key="11">
    <source>
        <dbReference type="ARBA" id="ARBA00023136"/>
    </source>
</evidence>
<accession>A0A8T0DIT8</accession>
<evidence type="ECO:0000256" key="10">
    <source>
        <dbReference type="ARBA" id="ARBA00023034"/>
    </source>
</evidence>
<proteinExistence type="inferred from homology"/>
<protein>
    <recommendedName>
        <fullName evidence="5">Coatomer subunit epsilon</fullName>
    </recommendedName>
    <alternativeName>
        <fullName evidence="13">Epsilon-coat protein</fullName>
    </alternativeName>
</protein>
<dbReference type="PANTHER" id="PTHR10805">
    <property type="entry name" value="COATOMER SUBUNIT EPSILON"/>
    <property type="match status" value="1"/>
</dbReference>
<evidence type="ECO:0000256" key="5">
    <source>
        <dbReference type="ARBA" id="ARBA00015828"/>
    </source>
</evidence>
<dbReference type="Proteomes" id="UP000699462">
    <property type="component" value="Unassembled WGS sequence"/>
</dbReference>
<dbReference type="Pfam" id="PF04733">
    <property type="entry name" value="Coatomer_E"/>
    <property type="match status" value="1"/>
</dbReference>
<keyword evidence="15" id="KW-1185">Reference proteome</keyword>
<comment type="similarity">
    <text evidence="3">Belongs to the COPE family.</text>
</comment>
<keyword evidence="6" id="KW-0813">Transport</keyword>